<sequence>MCQNVFYTYACQHVECVTYDCTKGRKSIGSGCIHRQPSQHTSLTDQLCHDCSEMARKMRQRRLDAKAMRHIRDQTHRRNEMMAQAQLQGSMNQQQSSQNQQSQQTQQAQQPQSRQDQQSISPNGKTVRPLESNKLANMDPDCDSELGLPPHRLYQLHVAEDLWHSFTRSSMQ</sequence>
<organism evidence="2 3">
    <name type="scientific">Colletotrichum orchidophilum</name>
    <dbReference type="NCBI Taxonomy" id="1209926"/>
    <lineage>
        <taxon>Eukaryota</taxon>
        <taxon>Fungi</taxon>
        <taxon>Dikarya</taxon>
        <taxon>Ascomycota</taxon>
        <taxon>Pezizomycotina</taxon>
        <taxon>Sordariomycetes</taxon>
        <taxon>Hypocreomycetidae</taxon>
        <taxon>Glomerellales</taxon>
        <taxon>Glomerellaceae</taxon>
        <taxon>Colletotrichum</taxon>
    </lineage>
</organism>
<dbReference type="OrthoDB" id="4829615at2759"/>
<keyword evidence="3" id="KW-1185">Reference proteome</keyword>
<evidence type="ECO:0000313" key="2">
    <source>
        <dbReference type="EMBL" id="OHE98715.1"/>
    </source>
</evidence>
<protein>
    <submittedName>
        <fullName evidence="2">Uncharacterized protein</fullName>
    </submittedName>
</protein>
<comment type="caution">
    <text evidence="2">The sequence shown here is derived from an EMBL/GenBank/DDBJ whole genome shotgun (WGS) entry which is preliminary data.</text>
</comment>
<gene>
    <name evidence="2" type="ORF">CORC01_05981</name>
</gene>
<feature type="region of interest" description="Disordered" evidence="1">
    <location>
        <begin position="83"/>
        <end position="143"/>
    </location>
</feature>
<evidence type="ECO:0000256" key="1">
    <source>
        <dbReference type="SAM" id="MobiDB-lite"/>
    </source>
</evidence>
<name>A0A1G4BBK1_9PEZI</name>
<evidence type="ECO:0000313" key="3">
    <source>
        <dbReference type="Proteomes" id="UP000176998"/>
    </source>
</evidence>
<dbReference type="EMBL" id="MJBS01000043">
    <property type="protein sequence ID" value="OHE98715.1"/>
    <property type="molecule type" value="Genomic_DNA"/>
</dbReference>
<accession>A0A1G4BBK1</accession>
<proteinExistence type="predicted"/>
<dbReference type="GeneID" id="34559133"/>
<dbReference type="Proteomes" id="UP000176998">
    <property type="component" value="Unassembled WGS sequence"/>
</dbReference>
<dbReference type="RefSeq" id="XP_022475864.1">
    <property type="nucleotide sequence ID" value="XM_022617623.1"/>
</dbReference>
<reference evidence="2 3" key="1">
    <citation type="submission" date="2016-09" db="EMBL/GenBank/DDBJ databases">
        <authorList>
            <person name="Capua I."/>
            <person name="De Benedictis P."/>
            <person name="Joannis T."/>
            <person name="Lombin L.H."/>
            <person name="Cattoli G."/>
        </authorList>
    </citation>
    <scope>NUCLEOTIDE SEQUENCE [LARGE SCALE GENOMIC DNA]</scope>
    <source>
        <strain evidence="2 3">IMI 309357</strain>
    </source>
</reference>
<dbReference type="STRING" id="1209926.A0A1G4BBK1"/>
<dbReference type="AlphaFoldDB" id="A0A1G4BBK1"/>
<feature type="compositionally biased region" description="Low complexity" evidence="1">
    <location>
        <begin position="84"/>
        <end position="121"/>
    </location>
</feature>